<dbReference type="Gene3D" id="3.40.50.1820">
    <property type="entry name" value="alpha/beta hydrolase"/>
    <property type="match status" value="1"/>
</dbReference>
<dbReference type="Proteomes" id="UP001216390">
    <property type="component" value="Chromosome"/>
</dbReference>
<evidence type="ECO:0000313" key="1">
    <source>
        <dbReference type="EMBL" id="WCO67498.1"/>
    </source>
</evidence>
<evidence type="ECO:0000313" key="2">
    <source>
        <dbReference type="Proteomes" id="UP001216390"/>
    </source>
</evidence>
<keyword evidence="2" id="KW-1185">Reference proteome</keyword>
<protein>
    <recommendedName>
        <fullName evidence="3">Dienelactone hydrolase</fullName>
    </recommendedName>
</protein>
<sequence>MARGTATLEVLDETAADGVVERRVLLRTGEAEVPGLHWLPTDPRPSHPTVCMGHGGFQHKRVDNVLALARQLVVDLGVGVVALDAPEHGERESDPGASERTLAALATGDRDARRRAFGREARAAMAARAEAHVAEWAALLDALQQDPRWADGPFGWWGVSMGTTHGLPLTATDDRIAAAVFGLNALRPGDERWETQARAVTVPVLFLTQWDDELMTREASLALWDALGSQDKTLHVNPGRHVEVPRFERRASVDHLGRHLL</sequence>
<dbReference type="KEGG" id="ima:PO878_02035"/>
<name>A0AAE9YAC7_9ACTN</name>
<dbReference type="AlphaFoldDB" id="A0AAE9YAC7"/>
<reference evidence="1" key="1">
    <citation type="submission" date="2023-01" db="EMBL/GenBank/DDBJ databases">
        <title>The diversity of Class Acidimicrobiia in South China Sea sediment environments and the proposal of Iamia marina sp. nov., a novel species of the genus Iamia.</title>
        <authorList>
            <person name="He Y."/>
            <person name="Tian X."/>
        </authorList>
    </citation>
    <scope>NUCLEOTIDE SEQUENCE</scope>
    <source>
        <strain evidence="1">DSM 19957</strain>
    </source>
</reference>
<proteinExistence type="predicted"/>
<dbReference type="EMBL" id="CP116942">
    <property type="protein sequence ID" value="WCO67498.1"/>
    <property type="molecule type" value="Genomic_DNA"/>
</dbReference>
<dbReference type="InterPro" id="IPR029058">
    <property type="entry name" value="AB_hydrolase_fold"/>
</dbReference>
<accession>A0AAE9YAC7</accession>
<gene>
    <name evidence="1" type="ORF">PO878_02035</name>
</gene>
<dbReference type="RefSeq" id="WP_272737019.1">
    <property type="nucleotide sequence ID" value="NZ_CP116942.1"/>
</dbReference>
<evidence type="ECO:0008006" key="3">
    <source>
        <dbReference type="Google" id="ProtNLM"/>
    </source>
</evidence>
<organism evidence="1 2">
    <name type="scientific">Iamia majanohamensis</name>
    <dbReference type="NCBI Taxonomy" id="467976"/>
    <lineage>
        <taxon>Bacteria</taxon>
        <taxon>Bacillati</taxon>
        <taxon>Actinomycetota</taxon>
        <taxon>Acidimicrobiia</taxon>
        <taxon>Acidimicrobiales</taxon>
        <taxon>Iamiaceae</taxon>
        <taxon>Iamia</taxon>
    </lineage>
</organism>
<dbReference type="SUPFAM" id="SSF53474">
    <property type="entry name" value="alpha/beta-Hydrolases"/>
    <property type="match status" value="1"/>
</dbReference>